<dbReference type="Proteomes" id="UP000827092">
    <property type="component" value="Unassembled WGS sequence"/>
</dbReference>
<sequence length="69" mass="7629">MEGGTTEANSNQDAPTQTPGTQVRTAQKQLKFLTEEVPEADLDEQKCAICLTSAREYKANWRPVAKTEC</sequence>
<evidence type="ECO:0000313" key="2">
    <source>
        <dbReference type="EMBL" id="KAG8195204.1"/>
    </source>
</evidence>
<gene>
    <name evidence="2" type="ORF">JTE90_027947</name>
</gene>
<evidence type="ECO:0000313" key="3">
    <source>
        <dbReference type="Proteomes" id="UP000827092"/>
    </source>
</evidence>
<feature type="region of interest" description="Disordered" evidence="1">
    <location>
        <begin position="1"/>
        <end position="26"/>
    </location>
</feature>
<proteinExistence type="predicted"/>
<dbReference type="AlphaFoldDB" id="A0AAV6VH19"/>
<organism evidence="2 3">
    <name type="scientific">Oedothorax gibbosus</name>
    <dbReference type="NCBI Taxonomy" id="931172"/>
    <lineage>
        <taxon>Eukaryota</taxon>
        <taxon>Metazoa</taxon>
        <taxon>Ecdysozoa</taxon>
        <taxon>Arthropoda</taxon>
        <taxon>Chelicerata</taxon>
        <taxon>Arachnida</taxon>
        <taxon>Araneae</taxon>
        <taxon>Araneomorphae</taxon>
        <taxon>Entelegynae</taxon>
        <taxon>Araneoidea</taxon>
        <taxon>Linyphiidae</taxon>
        <taxon>Erigoninae</taxon>
        <taxon>Oedothorax</taxon>
    </lineage>
</organism>
<comment type="caution">
    <text evidence="2">The sequence shown here is derived from an EMBL/GenBank/DDBJ whole genome shotgun (WGS) entry which is preliminary data.</text>
</comment>
<protein>
    <submittedName>
        <fullName evidence="2">Uncharacterized protein</fullName>
    </submittedName>
</protein>
<name>A0AAV6VH19_9ARAC</name>
<keyword evidence="3" id="KW-1185">Reference proteome</keyword>
<accession>A0AAV6VH19</accession>
<dbReference type="EMBL" id="JAFNEN010000091">
    <property type="protein sequence ID" value="KAG8195204.1"/>
    <property type="molecule type" value="Genomic_DNA"/>
</dbReference>
<evidence type="ECO:0000256" key="1">
    <source>
        <dbReference type="SAM" id="MobiDB-lite"/>
    </source>
</evidence>
<reference evidence="2 3" key="1">
    <citation type="journal article" date="2022" name="Nat. Ecol. Evol.">
        <title>A masculinizing supergene underlies an exaggerated male reproductive morph in a spider.</title>
        <authorList>
            <person name="Hendrickx F."/>
            <person name="De Corte Z."/>
            <person name="Sonet G."/>
            <person name="Van Belleghem S.M."/>
            <person name="Kostlbacher S."/>
            <person name="Vangestel C."/>
        </authorList>
    </citation>
    <scope>NUCLEOTIDE SEQUENCE [LARGE SCALE GENOMIC DNA]</scope>
    <source>
        <strain evidence="2">W744_W776</strain>
    </source>
</reference>